<dbReference type="AlphaFoldDB" id="A0A0F9TDZ9"/>
<protein>
    <recommendedName>
        <fullName evidence="3">Large polyvalent protein associated domain-containing protein</fullName>
    </recommendedName>
</protein>
<name>A0A0F9TDZ9_9ZZZZ</name>
<evidence type="ECO:0008006" key="3">
    <source>
        <dbReference type="Google" id="ProtNLM"/>
    </source>
</evidence>
<organism evidence="2">
    <name type="scientific">marine sediment metagenome</name>
    <dbReference type="NCBI Taxonomy" id="412755"/>
    <lineage>
        <taxon>unclassified sequences</taxon>
        <taxon>metagenomes</taxon>
        <taxon>ecological metagenomes</taxon>
    </lineage>
</organism>
<gene>
    <name evidence="2" type="ORF">LCGC14_0404510</name>
</gene>
<sequence>MANWWKQYRISSESNATEGDKWWEGSPLVSSEGERPLQRPSGAGIGRWGEMPTEGIGGGLGLRGLKQAINIVPNIAKKIVSPEGIPNRFVIKGLSRIYSRVLGLDMSPKELEADLIKKWKKVQGKVPALMIDPPEGLGEKIVDIGANIGQFVTELAVLKKIAPVGTSESVVWEMQNLMSGGTPGTGALMYGAFTAPGKVIKGVTLPAKAGRLAAESAALASVSALEQKIDTGEIDYTQVGIAAALPVALRTPKVIKGLIRKRSPKIVKAIATTRVRKYTPEEAKHYKVLSEGIKDDRIVNLLLTKYPKLFDIPAEIKFSSSRPSSGWFNAETNIVYVNPNYATNPTKAAKILIHEIIHAHQLKRGKWGEIWNLVKIQYNLHGKSSKQINDFLRKLSKEEYMKLPTEEMAYRAEALIFQKIKSLKPVTIETSNKAIIAWSDKAKLLNVTVRKVAVHKLHQRQAGIAKESYKRLRAEGVPRLTAGVRAIKAGKGLKAKNPEIEPLKLSEAQRDVYGRKIDEVYGAGLEMQHGGAANAILKMTEGKIPTNYEFGLLEPIFGRDATKKLFGELIKKRQFSSWELPALVIQAFKSKFGLDIQMFRQGRSLAARHPILYLQSSWVNARAMVQNKYAERMYTQVRNSEGYAHSEKIGYNYVGEAGYSSKRLEYYSLGLTERLITIKFKSPKLDKTIGKSLRGWGRLLAAGERGAVAGINNMQKGLYDNSMKQVRNLNLTPAQQKLWLKNRAKTHNTFMKILRVPADTYKDQYKGLRRLKQAANYILFSPSMTVGRPLSIKAMIFNKGSRKYAAGVIASNIASIFALTAIPAIIGHQMRLQNPEEEPDVNGELNVLDGNWGKIRYGDTVFDPGGGDAPFYRTIARIGVSTYMYGREKVTGEVVTEFAGKRIPSAGETAKQYFTTRETAALGYSNTMLTGKNWLGEPIPRLEATIRALSPEILEATIETGMADGLWESLATMVMTTTSVGVSTYPVHATATRSKFRDIVSQTKHSKDWDELSISEQNRLRSDHKTQFAVLSERVRKEKVGKPSYREKSEEEELRAEKRIKDTISELNRQYVDDISLRVSRWPKNWYLNDRRYNRYQELVAEDIDKRLSKIDFTGVEDKRRVARVQLIVKLAKNKALGILRRETRGR</sequence>
<comment type="caution">
    <text evidence="2">The sequence shown here is derived from an EMBL/GenBank/DDBJ whole genome shotgun (WGS) entry which is preliminary data.</text>
</comment>
<accession>A0A0F9TDZ9</accession>
<reference evidence="2" key="1">
    <citation type="journal article" date="2015" name="Nature">
        <title>Complex archaea that bridge the gap between prokaryotes and eukaryotes.</title>
        <authorList>
            <person name="Spang A."/>
            <person name="Saw J.H."/>
            <person name="Jorgensen S.L."/>
            <person name="Zaremba-Niedzwiedzka K."/>
            <person name="Martijn J."/>
            <person name="Lind A.E."/>
            <person name="van Eijk R."/>
            <person name="Schleper C."/>
            <person name="Guy L."/>
            <person name="Ettema T.J."/>
        </authorList>
    </citation>
    <scope>NUCLEOTIDE SEQUENCE</scope>
</reference>
<proteinExistence type="predicted"/>
<feature type="region of interest" description="Disordered" evidence="1">
    <location>
        <begin position="16"/>
        <end position="50"/>
    </location>
</feature>
<dbReference type="EMBL" id="LAZR01000350">
    <property type="protein sequence ID" value="KKN73142.1"/>
    <property type="molecule type" value="Genomic_DNA"/>
</dbReference>
<evidence type="ECO:0000313" key="2">
    <source>
        <dbReference type="EMBL" id="KKN73142.1"/>
    </source>
</evidence>
<evidence type="ECO:0000256" key="1">
    <source>
        <dbReference type="SAM" id="MobiDB-lite"/>
    </source>
</evidence>